<dbReference type="RefSeq" id="WP_052589941.1">
    <property type="nucleotide sequence ID" value="NZ_CP011112.1"/>
</dbReference>
<dbReference type="AlphaFoldDB" id="A0A0K1JF13"/>
<name>A0A0K1JF13_9MICO</name>
<dbReference type="EMBL" id="CP011112">
    <property type="protein sequence ID" value="AKU15190.1"/>
    <property type="molecule type" value="Genomic_DNA"/>
</dbReference>
<evidence type="ECO:0000313" key="1">
    <source>
        <dbReference type="EMBL" id="AKU15190.1"/>
    </source>
</evidence>
<keyword evidence="2" id="KW-1185">Reference proteome</keyword>
<gene>
    <name evidence="1" type="ORF">VV02_03805</name>
</gene>
<organism evidence="1 2">
    <name type="scientific">Luteipulveratus mongoliensis</name>
    <dbReference type="NCBI Taxonomy" id="571913"/>
    <lineage>
        <taxon>Bacteria</taxon>
        <taxon>Bacillati</taxon>
        <taxon>Actinomycetota</taxon>
        <taxon>Actinomycetes</taxon>
        <taxon>Micrococcales</taxon>
        <taxon>Dermacoccaceae</taxon>
        <taxon>Luteipulveratus</taxon>
    </lineage>
</organism>
<proteinExistence type="predicted"/>
<evidence type="ECO:0000313" key="2">
    <source>
        <dbReference type="Proteomes" id="UP000066480"/>
    </source>
</evidence>
<dbReference type="STRING" id="571913.VV02_03805"/>
<dbReference type="OrthoDB" id="4227064at2"/>
<dbReference type="Proteomes" id="UP000066480">
    <property type="component" value="Chromosome"/>
</dbReference>
<accession>A0A0K1JF13</accession>
<dbReference type="KEGG" id="lmoi:VV02_03805"/>
<dbReference type="PROSITE" id="PS51257">
    <property type="entry name" value="PROKAR_LIPOPROTEIN"/>
    <property type="match status" value="1"/>
</dbReference>
<reference evidence="1 2" key="1">
    <citation type="submission" date="2015-03" db="EMBL/GenBank/DDBJ databases">
        <title>Luteipulveratus halotolerans sp. nov., a novel actinobacterium (Dermacoccaceae) from Sarawak, Malaysia.</title>
        <authorList>
            <person name="Juboi H."/>
            <person name="Basik A."/>
            <person name="Shamsul S.S."/>
            <person name="Arnold P."/>
            <person name="Schmitt E.K."/>
            <person name="Sanglier J.-J."/>
            <person name="Yeo T."/>
        </authorList>
    </citation>
    <scope>NUCLEOTIDE SEQUENCE [LARGE SCALE GENOMIC DNA]</scope>
    <source>
        <strain evidence="1 2">MN07-A0370</strain>
    </source>
</reference>
<protein>
    <submittedName>
        <fullName evidence="1">Uncharacterized protein</fullName>
    </submittedName>
</protein>
<sequence>MGRRTQVGWGALGVFAVLLTGCSQHVGKDAVAQQFDRRSRLASCGSVSLPIGTYALSGQPLRCLRTAHAASRGAEATMTSLTDEAEPVRDHIRVLADGRIEIFTDNTSISGGGPGWARRVTGCVNDGQIVQQICSPDAIPGRGTQPSPSPSTNHVEVDWTRSYSSLDQLAEKSTEIVEIEVVADPSPEIVWAASPGTEPAADSGAGADKATLLRATVVRSWAGTKKSGQQLTIHQMGTPASPFATTAEAAHLVPGRRYAVYLAPFWYERGHDIRRYIVVGSLGAFAPSGSTWARITSRDAVPQRVTSDQIRASVPAMDRGEPE</sequence>